<keyword evidence="3" id="KW-0560">Oxidoreductase</keyword>
<dbReference type="InterPro" id="IPR036661">
    <property type="entry name" value="Luciferase-like_sf"/>
</dbReference>
<keyword evidence="4" id="KW-0503">Monooxygenase</keyword>
<dbReference type="InterPro" id="IPR050172">
    <property type="entry name" value="SsuD_RutA_monooxygenase"/>
</dbReference>
<keyword evidence="2" id="KW-0288">FMN</keyword>
<dbReference type="InterPro" id="IPR019921">
    <property type="entry name" value="Lucif-like_OxRdtase_Rv2161c"/>
</dbReference>
<keyword evidence="7" id="KW-1185">Reference proteome</keyword>
<dbReference type="PANTHER" id="PTHR42847:SF4">
    <property type="entry name" value="ALKANESULFONATE MONOOXYGENASE-RELATED"/>
    <property type="match status" value="1"/>
</dbReference>
<name>A0A285HSZ0_9ACTN</name>
<evidence type="ECO:0000256" key="2">
    <source>
        <dbReference type="ARBA" id="ARBA00022643"/>
    </source>
</evidence>
<evidence type="ECO:0000259" key="5">
    <source>
        <dbReference type="Pfam" id="PF00296"/>
    </source>
</evidence>
<dbReference type="Proteomes" id="UP000219612">
    <property type="component" value="Unassembled WGS sequence"/>
</dbReference>
<sequence length="302" mass="32755">MELGMALPTSGPLASKANILRVAREAEQLGYAALWTYERLLRPLAPLMPGADGELVRIPEDYRLTYDPIETLSFVSAVTERIKLGTSIVDALFHPPVVLARRFATLDQFSEGRVIAGLGQGWMPQEFATANVPLKRRGAGLDEVVEAMRACWGPDPVEYEGRFYQIEASEVNPKPVQAHVPIIIGAATPAGQLRAARIADGVNPNAFSYEQLTEAARTFREAAREHGRDATTLTVTARANVPITADPLGGARPFLGGSPHEIADDLKRLEGTGVDHVLFYNLAPDGIDSHLRLIAELKSLMG</sequence>
<dbReference type="PANTHER" id="PTHR42847">
    <property type="entry name" value="ALKANESULFONATE MONOOXYGENASE"/>
    <property type="match status" value="1"/>
</dbReference>
<evidence type="ECO:0000313" key="6">
    <source>
        <dbReference type="EMBL" id="SNY38797.1"/>
    </source>
</evidence>
<evidence type="ECO:0000256" key="3">
    <source>
        <dbReference type="ARBA" id="ARBA00023002"/>
    </source>
</evidence>
<dbReference type="NCBIfam" id="TIGR03619">
    <property type="entry name" value="F420_Rv2161c"/>
    <property type="match status" value="1"/>
</dbReference>
<reference evidence="7" key="1">
    <citation type="submission" date="2017-09" db="EMBL/GenBank/DDBJ databases">
        <authorList>
            <person name="Varghese N."/>
            <person name="Submissions S."/>
        </authorList>
    </citation>
    <scope>NUCLEOTIDE SEQUENCE [LARGE SCALE GENOMIC DNA]</scope>
    <source>
        <strain evidence="7">CGMCC 4.6857</strain>
    </source>
</reference>
<evidence type="ECO:0000313" key="7">
    <source>
        <dbReference type="Proteomes" id="UP000219612"/>
    </source>
</evidence>
<dbReference type="OrthoDB" id="3206024at2"/>
<dbReference type="RefSeq" id="WP_143234631.1">
    <property type="nucleotide sequence ID" value="NZ_OBDY01000005.1"/>
</dbReference>
<evidence type="ECO:0000256" key="4">
    <source>
        <dbReference type="ARBA" id="ARBA00023033"/>
    </source>
</evidence>
<dbReference type="InterPro" id="IPR011251">
    <property type="entry name" value="Luciferase-like_dom"/>
</dbReference>
<dbReference type="AlphaFoldDB" id="A0A285HSZ0"/>
<evidence type="ECO:0000256" key="1">
    <source>
        <dbReference type="ARBA" id="ARBA00022630"/>
    </source>
</evidence>
<feature type="domain" description="Luciferase-like" evidence="5">
    <location>
        <begin position="14"/>
        <end position="245"/>
    </location>
</feature>
<dbReference type="EMBL" id="OBDY01000005">
    <property type="protein sequence ID" value="SNY38797.1"/>
    <property type="molecule type" value="Genomic_DNA"/>
</dbReference>
<dbReference type="GO" id="GO:0046306">
    <property type="term" value="P:alkanesulfonate catabolic process"/>
    <property type="evidence" value="ECO:0007669"/>
    <property type="project" value="TreeGrafter"/>
</dbReference>
<dbReference type="Gene3D" id="3.20.20.30">
    <property type="entry name" value="Luciferase-like domain"/>
    <property type="match status" value="1"/>
</dbReference>
<keyword evidence="1" id="KW-0285">Flavoprotein</keyword>
<dbReference type="GO" id="GO:0008726">
    <property type="term" value="F:alkanesulfonate monooxygenase activity"/>
    <property type="evidence" value="ECO:0007669"/>
    <property type="project" value="TreeGrafter"/>
</dbReference>
<gene>
    <name evidence="6" type="ORF">SAMN05421748_105268</name>
</gene>
<dbReference type="Pfam" id="PF00296">
    <property type="entry name" value="Bac_luciferase"/>
    <property type="match status" value="1"/>
</dbReference>
<dbReference type="SUPFAM" id="SSF51679">
    <property type="entry name" value="Bacterial luciferase-like"/>
    <property type="match status" value="1"/>
</dbReference>
<accession>A0A285HSZ0</accession>
<protein>
    <submittedName>
        <fullName evidence="6">Probable F420-dependent oxidoreductase, Rv2161c family</fullName>
    </submittedName>
</protein>
<proteinExistence type="predicted"/>
<organism evidence="6 7">
    <name type="scientific">Paractinoplanes atraurantiacus</name>
    <dbReference type="NCBI Taxonomy" id="1036182"/>
    <lineage>
        <taxon>Bacteria</taxon>
        <taxon>Bacillati</taxon>
        <taxon>Actinomycetota</taxon>
        <taxon>Actinomycetes</taxon>
        <taxon>Micromonosporales</taxon>
        <taxon>Micromonosporaceae</taxon>
        <taxon>Paractinoplanes</taxon>
    </lineage>
</organism>